<dbReference type="CTD" id="20201211"/>
<proteinExistence type="predicted"/>
<reference evidence="5" key="1">
    <citation type="submission" date="2012-12" db="EMBL/GenBank/DDBJ databases">
        <authorList>
            <person name="Hellsten U."/>
            <person name="Grimwood J."/>
            <person name="Chapman J.A."/>
            <person name="Shapiro H."/>
            <person name="Aerts A."/>
            <person name="Otillar R.P."/>
            <person name="Terry A.Y."/>
            <person name="Boore J.L."/>
            <person name="Simakov O."/>
            <person name="Marletaz F."/>
            <person name="Cho S.-J."/>
            <person name="Edsinger-Gonzales E."/>
            <person name="Havlak P."/>
            <person name="Kuo D.-H."/>
            <person name="Larsson T."/>
            <person name="Lv J."/>
            <person name="Arendt D."/>
            <person name="Savage R."/>
            <person name="Osoegawa K."/>
            <person name="de Jong P."/>
            <person name="Lindberg D.R."/>
            <person name="Seaver E.C."/>
            <person name="Weisblat D.A."/>
            <person name="Putnam N.H."/>
            <person name="Grigoriev I.V."/>
            <person name="Rokhsar D.S."/>
        </authorList>
    </citation>
    <scope>NUCLEOTIDE SEQUENCE</scope>
</reference>
<dbReference type="STRING" id="6412.T1EXB1"/>
<accession>T1EXB1</accession>
<dbReference type="KEGG" id="hro:HELRODRAFT_165811"/>
<evidence type="ECO:0000256" key="2">
    <source>
        <dbReference type="SAM" id="MobiDB-lite"/>
    </source>
</evidence>
<reference evidence="4" key="3">
    <citation type="submission" date="2015-06" db="UniProtKB">
        <authorList>
            <consortium name="EnsemblMetazoa"/>
        </authorList>
    </citation>
    <scope>IDENTIFICATION</scope>
</reference>
<keyword evidence="5" id="KW-1185">Reference proteome</keyword>
<name>T1EXB1_HELRO</name>
<dbReference type="EMBL" id="AMQM01002178">
    <property type="status" value="NOT_ANNOTATED_CDS"/>
    <property type="molecule type" value="Genomic_DNA"/>
</dbReference>
<dbReference type="Proteomes" id="UP000015101">
    <property type="component" value="Unassembled WGS sequence"/>
</dbReference>
<organism evidence="4 5">
    <name type="scientific">Helobdella robusta</name>
    <name type="common">Californian leech</name>
    <dbReference type="NCBI Taxonomy" id="6412"/>
    <lineage>
        <taxon>Eukaryota</taxon>
        <taxon>Metazoa</taxon>
        <taxon>Spiralia</taxon>
        <taxon>Lophotrochozoa</taxon>
        <taxon>Annelida</taxon>
        <taxon>Clitellata</taxon>
        <taxon>Hirudinea</taxon>
        <taxon>Rhynchobdellida</taxon>
        <taxon>Glossiphoniidae</taxon>
        <taxon>Helobdella</taxon>
    </lineage>
</organism>
<feature type="region of interest" description="Disordered" evidence="2">
    <location>
        <begin position="233"/>
        <end position="272"/>
    </location>
</feature>
<evidence type="ECO:0000313" key="3">
    <source>
        <dbReference type="EMBL" id="ESN91743.1"/>
    </source>
</evidence>
<dbReference type="EMBL" id="KB097700">
    <property type="protein sequence ID" value="ESN91743.1"/>
    <property type="molecule type" value="Genomic_DNA"/>
</dbReference>
<dbReference type="InParanoid" id="T1EXB1"/>
<dbReference type="HOGENOM" id="CLU_661030_0_0_1"/>
<feature type="coiled-coil region" evidence="1">
    <location>
        <begin position="275"/>
        <end position="312"/>
    </location>
</feature>
<dbReference type="AlphaFoldDB" id="T1EXB1"/>
<dbReference type="EnsemblMetazoa" id="HelroT165811">
    <property type="protein sequence ID" value="HelroP165811"/>
    <property type="gene ID" value="HelroG165811"/>
</dbReference>
<sequence length="416" mass="47197">MMNQDRVEKCGNQIIHIRGDSDTKLMEMFNVLENKKEMPPGYISMKDPKRRLPSSFFDPNPVRTKAVADDKRQSQPQIQTTLKNPCNLSNQSISHTRANSAPETRFLNAMNCGGESGAMMSIKQESAATTDINNPNILDFCLTESTTTYFMEPSSKIVYYYLILLTLETINEENLARLRLLALNQEKQQELFRQQQQLQLKQSNLKQQHSNMNIANNRNFSNNKAYQGMSSLLMQPQQPQQQQQQQQQIQHQTAQSQQQQQHMHHHQQQQQLKREQLIMIELQKLKMESERLQKEQMKLSQQELMLNNMLRQSNAQPGDNMNINYCNNAIAAEGGGGDVAGMIGGGAGGVVGVASGMVLPNESVVTSQMLDHYRQNSGDSGFVDLDIMELSLMQTSSSQVCSYFSSHDIKLRSIYV</sequence>
<feature type="region of interest" description="Disordered" evidence="2">
    <location>
        <begin position="40"/>
        <end position="60"/>
    </location>
</feature>
<dbReference type="RefSeq" id="XP_009030552.1">
    <property type="nucleotide sequence ID" value="XM_009032304.1"/>
</dbReference>
<evidence type="ECO:0000313" key="5">
    <source>
        <dbReference type="Proteomes" id="UP000015101"/>
    </source>
</evidence>
<dbReference type="EMBL" id="AMQM01002177">
    <property type="status" value="NOT_ANNOTATED_CDS"/>
    <property type="molecule type" value="Genomic_DNA"/>
</dbReference>
<reference evidence="3 5" key="2">
    <citation type="journal article" date="2013" name="Nature">
        <title>Insights into bilaterian evolution from three spiralian genomes.</title>
        <authorList>
            <person name="Simakov O."/>
            <person name="Marletaz F."/>
            <person name="Cho S.J."/>
            <person name="Edsinger-Gonzales E."/>
            <person name="Havlak P."/>
            <person name="Hellsten U."/>
            <person name="Kuo D.H."/>
            <person name="Larsson T."/>
            <person name="Lv J."/>
            <person name="Arendt D."/>
            <person name="Savage R."/>
            <person name="Osoegawa K."/>
            <person name="de Jong P."/>
            <person name="Grimwood J."/>
            <person name="Chapman J.A."/>
            <person name="Shapiro H."/>
            <person name="Aerts A."/>
            <person name="Otillar R.P."/>
            <person name="Terry A.Y."/>
            <person name="Boore J.L."/>
            <person name="Grigoriev I.V."/>
            <person name="Lindberg D.R."/>
            <person name="Seaver E.C."/>
            <person name="Weisblat D.A."/>
            <person name="Putnam N.H."/>
            <person name="Rokhsar D.S."/>
        </authorList>
    </citation>
    <scope>NUCLEOTIDE SEQUENCE</scope>
</reference>
<evidence type="ECO:0000313" key="4">
    <source>
        <dbReference type="EnsemblMetazoa" id="HelroP165811"/>
    </source>
</evidence>
<dbReference type="GeneID" id="20201211"/>
<evidence type="ECO:0000256" key="1">
    <source>
        <dbReference type="SAM" id="Coils"/>
    </source>
</evidence>
<feature type="compositionally biased region" description="Low complexity" evidence="2">
    <location>
        <begin position="235"/>
        <end position="261"/>
    </location>
</feature>
<keyword evidence="1" id="KW-0175">Coiled coil</keyword>
<protein>
    <submittedName>
        <fullName evidence="3 4">Uncharacterized protein</fullName>
    </submittedName>
</protein>
<gene>
    <name evidence="4" type="primary">20201211</name>
    <name evidence="3" type="ORF">HELRODRAFT_165811</name>
</gene>